<gene>
    <name evidence="2" type="ORF">SAMN04488023_106140</name>
</gene>
<dbReference type="InterPro" id="IPR029068">
    <property type="entry name" value="Glyas_Bleomycin-R_OHBP_Dase"/>
</dbReference>
<dbReference type="Gene3D" id="3.10.180.10">
    <property type="entry name" value="2,3-Dihydroxybiphenyl 1,2-Dioxygenase, domain 1"/>
    <property type="match status" value="1"/>
</dbReference>
<proteinExistence type="predicted"/>
<organism evidence="2 3">
    <name type="scientific">Pedobacter rhizosphaerae</name>
    <dbReference type="NCBI Taxonomy" id="390241"/>
    <lineage>
        <taxon>Bacteria</taxon>
        <taxon>Pseudomonadati</taxon>
        <taxon>Bacteroidota</taxon>
        <taxon>Sphingobacteriia</taxon>
        <taxon>Sphingobacteriales</taxon>
        <taxon>Sphingobacteriaceae</taxon>
        <taxon>Pedobacter</taxon>
    </lineage>
</organism>
<dbReference type="PROSITE" id="PS51819">
    <property type="entry name" value="VOC"/>
    <property type="match status" value="1"/>
</dbReference>
<reference evidence="2 3" key="1">
    <citation type="submission" date="2016-10" db="EMBL/GenBank/DDBJ databases">
        <authorList>
            <person name="de Groot N.N."/>
        </authorList>
    </citation>
    <scope>NUCLEOTIDE SEQUENCE [LARGE SCALE GENOMIC DNA]</scope>
    <source>
        <strain evidence="2 3">DSM 18610</strain>
    </source>
</reference>
<dbReference type="PANTHER" id="PTHR36503:SF2">
    <property type="entry name" value="BLR2408 PROTEIN"/>
    <property type="match status" value="1"/>
</dbReference>
<dbReference type="AlphaFoldDB" id="A0A1H9MTI9"/>
<dbReference type="PANTHER" id="PTHR36503">
    <property type="entry name" value="BLR2520 PROTEIN"/>
    <property type="match status" value="1"/>
</dbReference>
<dbReference type="InterPro" id="IPR037523">
    <property type="entry name" value="VOC_core"/>
</dbReference>
<evidence type="ECO:0000259" key="1">
    <source>
        <dbReference type="PROSITE" id="PS51819"/>
    </source>
</evidence>
<dbReference type="Pfam" id="PF22677">
    <property type="entry name" value="Ble-like_N"/>
    <property type="match status" value="1"/>
</dbReference>
<evidence type="ECO:0000313" key="3">
    <source>
        <dbReference type="Proteomes" id="UP000199572"/>
    </source>
</evidence>
<keyword evidence="3" id="KW-1185">Reference proteome</keyword>
<dbReference type="OrthoDB" id="9798430at2"/>
<accession>A0A1H9MTI9</accession>
<dbReference type="RefSeq" id="WP_090882826.1">
    <property type="nucleotide sequence ID" value="NZ_FOGG01000006.1"/>
</dbReference>
<dbReference type="InterPro" id="IPR053863">
    <property type="entry name" value="Glyoxy/Ble-like_N"/>
</dbReference>
<sequence length="137" mass="15391">MATQIFVNLSVKDLDLSVAFFTKLGYTFNPQFTDENATCMVISDTIYVMLLTETYFQTFTKKQIVDAHKAVECSIALSADSKDAVNEMVEKAVAAGATIPNEASDYGFMYQHSFDDLDGHHWEFVWMNPDGMPEHQG</sequence>
<dbReference type="Proteomes" id="UP000199572">
    <property type="component" value="Unassembled WGS sequence"/>
</dbReference>
<dbReference type="SUPFAM" id="SSF54593">
    <property type="entry name" value="Glyoxalase/Bleomycin resistance protein/Dihydroxybiphenyl dioxygenase"/>
    <property type="match status" value="1"/>
</dbReference>
<evidence type="ECO:0000313" key="2">
    <source>
        <dbReference type="EMBL" id="SER26968.1"/>
    </source>
</evidence>
<name>A0A1H9MTI9_9SPHI</name>
<dbReference type="EMBL" id="FOGG01000006">
    <property type="protein sequence ID" value="SER26968.1"/>
    <property type="molecule type" value="Genomic_DNA"/>
</dbReference>
<protein>
    <recommendedName>
        <fullName evidence="1">VOC domain-containing protein</fullName>
    </recommendedName>
</protein>
<dbReference type="STRING" id="390241.SAMN04488023_106140"/>
<feature type="domain" description="VOC" evidence="1">
    <location>
        <begin position="3"/>
        <end position="127"/>
    </location>
</feature>